<gene>
    <name evidence="3" type="ORF">FB466_2377</name>
</gene>
<evidence type="ECO:0000313" key="3">
    <source>
        <dbReference type="EMBL" id="TQM61423.1"/>
    </source>
</evidence>
<dbReference type="SUPFAM" id="SSF50475">
    <property type="entry name" value="FMN-binding split barrel"/>
    <property type="match status" value="1"/>
</dbReference>
<dbReference type="Gene3D" id="2.30.110.10">
    <property type="entry name" value="Electron Transport, Fmn-binding Protein, Chain A"/>
    <property type="match status" value="1"/>
</dbReference>
<reference evidence="3 4" key="1">
    <citation type="submission" date="2019-06" db="EMBL/GenBank/DDBJ databases">
        <title>Sequencing the genomes of 1000 actinobacteria strains.</title>
        <authorList>
            <person name="Klenk H.-P."/>
        </authorList>
    </citation>
    <scope>NUCLEOTIDE SEQUENCE [LARGE SCALE GENOMIC DNA]</scope>
    <source>
        <strain evidence="3 4">DSM 18031</strain>
    </source>
</reference>
<dbReference type="AlphaFoldDB" id="A0A543HSW6"/>
<dbReference type="SMART" id="SM00903">
    <property type="entry name" value="Flavin_Reduct"/>
    <property type="match status" value="1"/>
</dbReference>
<organism evidence="3 4">
    <name type="scientific">Klugiella xanthotipulae</name>
    <dbReference type="NCBI Taxonomy" id="244735"/>
    <lineage>
        <taxon>Bacteria</taxon>
        <taxon>Bacillati</taxon>
        <taxon>Actinomycetota</taxon>
        <taxon>Actinomycetes</taxon>
        <taxon>Micrococcales</taxon>
        <taxon>Microbacteriaceae</taxon>
        <taxon>Klugiella</taxon>
    </lineage>
</organism>
<dbReference type="EMBL" id="VFPN01000003">
    <property type="protein sequence ID" value="TQM61423.1"/>
    <property type="molecule type" value="Genomic_DNA"/>
</dbReference>
<keyword evidence="1" id="KW-0560">Oxidoreductase</keyword>
<name>A0A543HSW6_9MICO</name>
<dbReference type="InterPro" id="IPR050268">
    <property type="entry name" value="NADH-dep_flavin_reductase"/>
</dbReference>
<dbReference type="GO" id="GO:0010181">
    <property type="term" value="F:FMN binding"/>
    <property type="evidence" value="ECO:0007669"/>
    <property type="project" value="InterPro"/>
</dbReference>
<dbReference type="RefSeq" id="WP_141918534.1">
    <property type="nucleotide sequence ID" value="NZ_BAAAYS010000006.1"/>
</dbReference>
<dbReference type="Pfam" id="PF01613">
    <property type="entry name" value="Flavin_Reduct"/>
    <property type="match status" value="1"/>
</dbReference>
<dbReference type="PANTHER" id="PTHR30466:SF1">
    <property type="entry name" value="FMN REDUCTASE (NADH) RUTF"/>
    <property type="match status" value="1"/>
</dbReference>
<proteinExistence type="predicted"/>
<dbReference type="OrthoDB" id="8901155at2"/>
<dbReference type="InterPro" id="IPR012349">
    <property type="entry name" value="Split_barrel_FMN-bd"/>
</dbReference>
<dbReference type="InterPro" id="IPR002563">
    <property type="entry name" value="Flavin_Rdtase-like_dom"/>
</dbReference>
<keyword evidence="4" id="KW-1185">Reference proteome</keyword>
<accession>A0A543HSW6</accession>
<evidence type="ECO:0000259" key="2">
    <source>
        <dbReference type="SMART" id="SM00903"/>
    </source>
</evidence>
<feature type="domain" description="Flavin reductase like" evidence="2">
    <location>
        <begin position="22"/>
        <end position="166"/>
    </location>
</feature>
<dbReference type="GO" id="GO:0006208">
    <property type="term" value="P:pyrimidine nucleobase catabolic process"/>
    <property type="evidence" value="ECO:0007669"/>
    <property type="project" value="TreeGrafter"/>
</dbReference>
<dbReference type="Proteomes" id="UP000318331">
    <property type="component" value="Unassembled WGS sequence"/>
</dbReference>
<evidence type="ECO:0000256" key="1">
    <source>
        <dbReference type="ARBA" id="ARBA00023002"/>
    </source>
</evidence>
<dbReference type="PANTHER" id="PTHR30466">
    <property type="entry name" value="FLAVIN REDUCTASE"/>
    <property type="match status" value="1"/>
</dbReference>
<evidence type="ECO:0000313" key="4">
    <source>
        <dbReference type="Proteomes" id="UP000318331"/>
    </source>
</evidence>
<dbReference type="GO" id="GO:0042602">
    <property type="term" value="F:riboflavin reductase (NADPH) activity"/>
    <property type="evidence" value="ECO:0007669"/>
    <property type="project" value="TreeGrafter"/>
</dbReference>
<sequence>MNTQLPATVTDERSQTAFRQAFQRHSAGVAIVTAADITGRPTGFTATSLASLSAQPPMLTFNLATSSSSWEALTETNHVAVHMLGVRNRALAARMAGPRANRFVGDHWHRGEFNLPILNDVTAVLIGTIIQRNVVHGAACIVAKVVGGYQGEDDAGLLYRERVYLAPQPLTD</sequence>
<comment type="caution">
    <text evidence="3">The sequence shown here is derived from an EMBL/GenBank/DDBJ whole genome shotgun (WGS) entry which is preliminary data.</text>
</comment>
<protein>
    <submittedName>
        <fullName evidence="3">Flavin reductase (DIM6/NTAB) family NADH-FMN oxidoreductase RutF</fullName>
    </submittedName>
</protein>